<comment type="caution">
    <text evidence="2">The sequence shown here is derived from an EMBL/GenBank/DDBJ whole genome shotgun (WGS) entry which is preliminary data.</text>
</comment>
<feature type="region of interest" description="Disordered" evidence="1">
    <location>
        <begin position="57"/>
        <end position="84"/>
    </location>
</feature>
<evidence type="ECO:0000313" key="3">
    <source>
        <dbReference type="Proteomes" id="UP000664781"/>
    </source>
</evidence>
<protein>
    <submittedName>
        <fullName evidence="2">Uncharacterized protein</fullName>
    </submittedName>
</protein>
<dbReference type="Proteomes" id="UP000664781">
    <property type="component" value="Unassembled WGS sequence"/>
</dbReference>
<feature type="region of interest" description="Disordered" evidence="1">
    <location>
        <begin position="1"/>
        <end position="22"/>
    </location>
</feature>
<name>A0A939JUF6_9ACTN</name>
<gene>
    <name evidence="2" type="ORF">J1792_33555</name>
</gene>
<evidence type="ECO:0000313" key="2">
    <source>
        <dbReference type="EMBL" id="MBO0657465.1"/>
    </source>
</evidence>
<dbReference type="EMBL" id="JAFMOF010000010">
    <property type="protein sequence ID" value="MBO0657465.1"/>
    <property type="molecule type" value="Genomic_DNA"/>
</dbReference>
<proteinExistence type="predicted"/>
<dbReference type="RefSeq" id="WP_107431152.1">
    <property type="nucleotide sequence ID" value="NZ_JAFMOF010000010.1"/>
</dbReference>
<accession>A0A939JUF6</accession>
<evidence type="ECO:0000256" key="1">
    <source>
        <dbReference type="SAM" id="MobiDB-lite"/>
    </source>
</evidence>
<keyword evidence="3" id="KW-1185">Reference proteome</keyword>
<dbReference type="AlphaFoldDB" id="A0A939JUF6"/>
<reference evidence="2" key="1">
    <citation type="submission" date="2021-03" db="EMBL/GenBank/DDBJ databases">
        <title>Streptomyces strains.</title>
        <authorList>
            <person name="Lund M.B."/>
            <person name="Toerring T."/>
        </authorList>
    </citation>
    <scope>NUCLEOTIDE SEQUENCE</scope>
    <source>
        <strain evidence="2">JCM 4242</strain>
    </source>
</reference>
<sequence length="84" mass="8952">MTTAATSPRTDLEPFLAGHPRGSWSADEYAAAQRVQGTDAGVVMGLGSDQFLVVTDTTTPERGAPPLPPSISDPKERWRRSAGR</sequence>
<organism evidence="2 3">
    <name type="scientific">Streptomyces triculaminicus</name>
    <dbReference type="NCBI Taxonomy" id="2816232"/>
    <lineage>
        <taxon>Bacteria</taxon>
        <taxon>Bacillati</taxon>
        <taxon>Actinomycetota</taxon>
        <taxon>Actinomycetes</taxon>
        <taxon>Kitasatosporales</taxon>
        <taxon>Streptomycetaceae</taxon>
        <taxon>Streptomyces</taxon>
    </lineage>
</organism>